<dbReference type="KEGG" id="pswu:SY83_21825"/>
<evidence type="ECO:0000313" key="1">
    <source>
        <dbReference type="EMBL" id="ANE48483.1"/>
    </source>
</evidence>
<organism evidence="1 2">
    <name type="scientific">Paenibacillus swuensis</name>
    <dbReference type="NCBI Taxonomy" id="1178515"/>
    <lineage>
        <taxon>Bacteria</taxon>
        <taxon>Bacillati</taxon>
        <taxon>Bacillota</taxon>
        <taxon>Bacilli</taxon>
        <taxon>Bacillales</taxon>
        <taxon>Paenibacillaceae</taxon>
        <taxon>Paenibacillus</taxon>
    </lineage>
</organism>
<dbReference type="STRING" id="1178515.SY83_21825"/>
<dbReference type="OrthoDB" id="2454651at2"/>
<reference evidence="1 2" key="1">
    <citation type="submission" date="2015-01" db="EMBL/GenBank/DDBJ databases">
        <title>Paenibacillus swuensis/DY6/whole genome sequencing.</title>
        <authorList>
            <person name="Kim M.K."/>
            <person name="Srinivasan S."/>
            <person name="Lee J.-J."/>
        </authorList>
    </citation>
    <scope>NUCLEOTIDE SEQUENCE [LARGE SCALE GENOMIC DNA]</scope>
    <source>
        <strain evidence="1 2">DY6</strain>
    </source>
</reference>
<dbReference type="RefSeq" id="WP_068610396.1">
    <property type="nucleotide sequence ID" value="NZ_CP011388.1"/>
</dbReference>
<dbReference type="PATRIC" id="fig|1178515.4.peg.4424"/>
<keyword evidence="2" id="KW-1185">Reference proteome</keyword>
<sequence>MGAYEEFLEERSRLDGYLEQEYRIIGIQEDLQGAEVRLLSPEGKPVSIRLGSADSRKYIANRIIAERRTQDEQ</sequence>
<dbReference type="Proteomes" id="UP000076927">
    <property type="component" value="Chromosome"/>
</dbReference>
<name>A0A172TP09_9BACL</name>
<dbReference type="AlphaFoldDB" id="A0A172TP09"/>
<proteinExistence type="predicted"/>
<dbReference type="EMBL" id="CP011388">
    <property type="protein sequence ID" value="ANE48483.1"/>
    <property type="molecule type" value="Genomic_DNA"/>
</dbReference>
<evidence type="ECO:0000313" key="2">
    <source>
        <dbReference type="Proteomes" id="UP000076927"/>
    </source>
</evidence>
<gene>
    <name evidence="1" type="ORF">SY83_21825</name>
</gene>
<accession>A0A172TP09</accession>
<protein>
    <submittedName>
        <fullName evidence="1">Uncharacterized protein</fullName>
    </submittedName>
</protein>